<sequence>MIKVSILSPVFCLLTSAIKGKFRNFDNPEPPKIKTTLNTENTQKKSWCLRVDRGKFTDKKTAIFLP</sequence>
<comment type="caution">
    <text evidence="1">The sequence shown here is derived from an EMBL/GenBank/DDBJ whole genome shotgun (WGS) entry which is preliminary data.</text>
</comment>
<gene>
    <name evidence="1" type="ORF">WN50_27330</name>
</gene>
<proteinExistence type="predicted"/>
<protein>
    <submittedName>
        <fullName evidence="1">Uncharacterized protein</fullName>
    </submittedName>
</protein>
<dbReference type="EMBL" id="LATL02000345">
    <property type="protein sequence ID" value="KKD35063.1"/>
    <property type="molecule type" value="Genomic_DNA"/>
</dbReference>
<dbReference type="AlphaFoldDB" id="A0A0F5Y8J2"/>
<dbReference type="Proteomes" id="UP000033607">
    <property type="component" value="Unassembled WGS sequence"/>
</dbReference>
<organism evidence="1 2">
    <name type="scientific">Limnoraphis robusta CS-951</name>
    <dbReference type="NCBI Taxonomy" id="1637645"/>
    <lineage>
        <taxon>Bacteria</taxon>
        <taxon>Bacillati</taxon>
        <taxon>Cyanobacteriota</taxon>
        <taxon>Cyanophyceae</taxon>
        <taxon>Oscillatoriophycideae</taxon>
        <taxon>Oscillatoriales</taxon>
        <taxon>Sirenicapillariaceae</taxon>
        <taxon>Limnoraphis</taxon>
    </lineage>
</organism>
<name>A0A0F5Y8J2_9CYAN</name>
<evidence type="ECO:0000313" key="1">
    <source>
        <dbReference type="EMBL" id="KKD35063.1"/>
    </source>
</evidence>
<evidence type="ECO:0000313" key="2">
    <source>
        <dbReference type="Proteomes" id="UP000033607"/>
    </source>
</evidence>
<reference evidence="1 2" key="1">
    <citation type="submission" date="2015-06" db="EMBL/GenBank/DDBJ databases">
        <title>Draft genome assembly of filamentous brackish cyanobacterium Limnoraphis robusta strain CS-951.</title>
        <authorList>
            <person name="Willis A."/>
            <person name="Parks M."/>
            <person name="Burford M.A."/>
        </authorList>
    </citation>
    <scope>NUCLEOTIDE SEQUENCE [LARGE SCALE GENOMIC DNA]</scope>
    <source>
        <strain evidence="1 2">CS-951</strain>
    </source>
</reference>
<accession>A0A0F5Y8J2</accession>